<comment type="caution">
    <text evidence="1">The sequence shown here is derived from an EMBL/GenBank/DDBJ whole genome shotgun (WGS) entry which is preliminary data.</text>
</comment>
<gene>
    <name evidence="1" type="ORF">S06H3_09208</name>
</gene>
<dbReference type="EMBL" id="BARV01004010">
    <property type="protein sequence ID" value="GAI14492.1"/>
    <property type="molecule type" value="Genomic_DNA"/>
</dbReference>
<reference evidence="1" key="1">
    <citation type="journal article" date="2014" name="Front. Microbiol.">
        <title>High frequency of phylogenetically diverse reductive dehalogenase-homologous genes in deep subseafloor sedimentary metagenomes.</title>
        <authorList>
            <person name="Kawai M."/>
            <person name="Futagami T."/>
            <person name="Toyoda A."/>
            <person name="Takaki Y."/>
            <person name="Nishi S."/>
            <person name="Hori S."/>
            <person name="Arai W."/>
            <person name="Tsubouchi T."/>
            <person name="Morono Y."/>
            <person name="Uchiyama I."/>
            <person name="Ito T."/>
            <person name="Fujiyama A."/>
            <person name="Inagaki F."/>
            <person name="Takami H."/>
        </authorList>
    </citation>
    <scope>NUCLEOTIDE SEQUENCE</scope>
    <source>
        <strain evidence="1">Expedition CK06-06</strain>
    </source>
</reference>
<name>X1L583_9ZZZZ</name>
<evidence type="ECO:0000313" key="1">
    <source>
        <dbReference type="EMBL" id="GAI14492.1"/>
    </source>
</evidence>
<feature type="non-terminal residue" evidence="1">
    <location>
        <position position="269"/>
    </location>
</feature>
<sequence length="269" mass="31166">MATVQIKEPREQEAHFGLYRTTAGGDETIFVRRKIGEPTDYMHTKSRKLKRQRDNLALASQHYSHLTPTQKATIRHQAEEVEYQKSHGKTDTKVLQGRELFISNEIRSLATTQKQLQTPLELCITLTDELENPLDLETRLAYYVLGWPRTIPGIYLTNGNTLFLKLPTDKDIYRLGYVTSGTFGNQIFTYKFLELLRIQSKSVAPNVEAHYGAPWILPTHPPSFDWEAATSLGPPYLWTYHVHQPTGVEWNKCYPWRAFTLRWQKIESD</sequence>
<protein>
    <submittedName>
        <fullName evidence="1">Uncharacterized protein</fullName>
    </submittedName>
</protein>
<dbReference type="AlphaFoldDB" id="X1L583"/>
<organism evidence="1">
    <name type="scientific">marine sediment metagenome</name>
    <dbReference type="NCBI Taxonomy" id="412755"/>
    <lineage>
        <taxon>unclassified sequences</taxon>
        <taxon>metagenomes</taxon>
        <taxon>ecological metagenomes</taxon>
    </lineage>
</organism>
<proteinExistence type="predicted"/>
<accession>X1L583</accession>